<comment type="caution">
    <text evidence="1">The sequence shown here is derived from an EMBL/GenBank/DDBJ whole genome shotgun (WGS) entry which is preliminary data.</text>
</comment>
<dbReference type="AlphaFoldDB" id="A0A4U0X4B8"/>
<protein>
    <submittedName>
        <fullName evidence="1">Uncharacterized protein</fullName>
    </submittedName>
</protein>
<keyword evidence="2" id="KW-1185">Reference proteome</keyword>
<evidence type="ECO:0000313" key="2">
    <source>
        <dbReference type="Proteomes" id="UP000309340"/>
    </source>
</evidence>
<name>A0A4U0X4B8_9PEZI</name>
<accession>A0A4U0X4B8</accession>
<dbReference type="Proteomes" id="UP000309340">
    <property type="component" value="Unassembled WGS sequence"/>
</dbReference>
<dbReference type="OrthoDB" id="5139943at2759"/>
<proteinExistence type="predicted"/>
<reference evidence="1 2" key="1">
    <citation type="submission" date="2017-03" db="EMBL/GenBank/DDBJ databases">
        <title>Genomes of endolithic fungi from Antarctica.</title>
        <authorList>
            <person name="Coleine C."/>
            <person name="Masonjones S."/>
            <person name="Stajich J.E."/>
        </authorList>
    </citation>
    <scope>NUCLEOTIDE SEQUENCE [LARGE SCALE GENOMIC DNA]</scope>
    <source>
        <strain evidence="1 2">CCFEE 5184</strain>
    </source>
</reference>
<evidence type="ECO:0000313" key="1">
    <source>
        <dbReference type="EMBL" id="TKA69988.1"/>
    </source>
</evidence>
<dbReference type="EMBL" id="NAJQ01000419">
    <property type="protein sequence ID" value="TKA69988.1"/>
    <property type="molecule type" value="Genomic_DNA"/>
</dbReference>
<dbReference type="STRING" id="329884.A0A4U0X4B8"/>
<sequence>MAMTLRAAIRTHLAAWPFNNAAPTPYIELPRASQMGLTSDVAVPLPFVGCRRWKTWYARHNESLTRSSDYFTTGTWCGYYADLDTHGTGRGGQVVPPMTGIRFRATPVRTSGPADYSLQADNCRDGAGPFNISGNLVPSKGLGTREVRFEGIKHYTNSSTTFLWDLRATPFGLTGFWGNTRDNMRHHFFEEGICRLGLVWLWKESWTQES</sequence>
<organism evidence="1 2">
    <name type="scientific">Friedmanniomyces simplex</name>
    <dbReference type="NCBI Taxonomy" id="329884"/>
    <lineage>
        <taxon>Eukaryota</taxon>
        <taxon>Fungi</taxon>
        <taxon>Dikarya</taxon>
        <taxon>Ascomycota</taxon>
        <taxon>Pezizomycotina</taxon>
        <taxon>Dothideomycetes</taxon>
        <taxon>Dothideomycetidae</taxon>
        <taxon>Mycosphaerellales</taxon>
        <taxon>Teratosphaeriaceae</taxon>
        <taxon>Friedmanniomyces</taxon>
    </lineage>
</organism>
<gene>
    <name evidence="1" type="ORF">B0A55_08842</name>
</gene>